<reference evidence="1 2" key="1">
    <citation type="submission" date="2015-12" db="EMBL/GenBank/DDBJ databases">
        <authorList>
            <person name="Shamseldin A."/>
            <person name="Moawad H."/>
            <person name="Abd El-Rahim W.M."/>
            <person name="Sadowsky M.J."/>
        </authorList>
    </citation>
    <scope>NUCLEOTIDE SEQUENCE [LARGE SCALE GENOMIC DNA]</scope>
    <source>
        <strain evidence="1 2">SJ5A-1</strain>
    </source>
</reference>
<dbReference type="AlphaFoldDB" id="A0A0W7WPE5"/>
<dbReference type="InterPro" id="IPR011990">
    <property type="entry name" value="TPR-like_helical_dom_sf"/>
</dbReference>
<sequence length="295" mass="30687">MLALAALTAWALQDRVELAEAAPPAAPAASQSALEDALVALQDASDDAVGTLEVTGRSCLELQPDRAALLAGQVRLRDRTALAVLLSTKSLEEAAPLAEDLQTRLPDGAVEVRVAIANRLARLALGAGDTGRAATALQAVEGLAPDPCLGADTAFLAGRLAEQRGQGAAAQALYAQAVELNPLHLPAHVEILRRGLAAPTHGPEVEAAVHAMQALGRFRGARRYAIDLSREAAEGRCRTEGCHYLGAVMLNWANLPQGALRALDALERHCRAQPCQPGIVAAAQGFRARLNGGAT</sequence>
<dbReference type="EMBL" id="LPXO01000001">
    <property type="protein sequence ID" value="KUF12448.1"/>
    <property type="molecule type" value="Genomic_DNA"/>
</dbReference>
<evidence type="ECO:0000313" key="1">
    <source>
        <dbReference type="EMBL" id="KUF12448.1"/>
    </source>
</evidence>
<protein>
    <submittedName>
        <fullName evidence="1">Uncharacterized protein</fullName>
    </submittedName>
</protein>
<dbReference type="STRING" id="1685382.AVJ23_01580"/>
<gene>
    <name evidence="1" type="ORF">AVJ23_01580</name>
</gene>
<evidence type="ECO:0000313" key="2">
    <source>
        <dbReference type="Proteomes" id="UP000054396"/>
    </source>
</evidence>
<proteinExistence type="predicted"/>
<accession>A0A0W7WPE5</accession>
<organism evidence="1 2">
    <name type="scientific">Pseudoponticoccus marisrubri</name>
    <dbReference type="NCBI Taxonomy" id="1685382"/>
    <lineage>
        <taxon>Bacteria</taxon>
        <taxon>Pseudomonadati</taxon>
        <taxon>Pseudomonadota</taxon>
        <taxon>Alphaproteobacteria</taxon>
        <taxon>Rhodobacterales</taxon>
        <taxon>Roseobacteraceae</taxon>
        <taxon>Pseudoponticoccus</taxon>
    </lineage>
</organism>
<dbReference type="Gene3D" id="1.25.40.10">
    <property type="entry name" value="Tetratricopeptide repeat domain"/>
    <property type="match status" value="1"/>
</dbReference>
<name>A0A0W7WPE5_9RHOB</name>
<comment type="caution">
    <text evidence="1">The sequence shown here is derived from an EMBL/GenBank/DDBJ whole genome shotgun (WGS) entry which is preliminary data.</text>
</comment>
<dbReference type="Proteomes" id="UP000054396">
    <property type="component" value="Unassembled WGS sequence"/>
</dbReference>
<keyword evidence="2" id="KW-1185">Reference proteome</keyword>